<dbReference type="RefSeq" id="WP_063969885.1">
    <property type="nucleotide sequence ID" value="NZ_JAMXLT020000033.1"/>
</dbReference>
<dbReference type="EMBL" id="JAMXLT020000033">
    <property type="protein sequence ID" value="MDW8550501.1"/>
    <property type="molecule type" value="Genomic_DNA"/>
</dbReference>
<dbReference type="PROSITE" id="PS51257">
    <property type="entry name" value="PROKAR_LIPOPROTEIN"/>
    <property type="match status" value="1"/>
</dbReference>
<name>A0ABU4JLY7_9FLAO</name>
<evidence type="ECO:0000256" key="1">
    <source>
        <dbReference type="SAM" id="SignalP"/>
    </source>
</evidence>
<evidence type="ECO:0008006" key="4">
    <source>
        <dbReference type="Google" id="ProtNLM"/>
    </source>
</evidence>
<comment type="caution">
    <text evidence="2">The sequence shown here is derived from an EMBL/GenBank/DDBJ whole genome shotgun (WGS) entry which is preliminary data.</text>
</comment>
<sequence>MKNLKKLLLVLLPVLTLSLVFSCSNDDDDYDDGDQNKKNMKFTVTVDGAEEQDYVSFIFVGADQNNSNTVWKINGVTQNNETAISLGENDFIGGAKTYVIESTTPLRLATTSMQCLNPGADNPSFKVSFKAEVNGKVVTNDENFTVTSTSDYTHKYDY</sequence>
<keyword evidence="1" id="KW-0732">Signal</keyword>
<protein>
    <recommendedName>
        <fullName evidence="4">DUF4625 domain-containing protein</fullName>
    </recommendedName>
</protein>
<accession>A0ABU4JLY7</accession>
<feature type="chain" id="PRO_5046826023" description="DUF4625 domain-containing protein" evidence="1">
    <location>
        <begin position="23"/>
        <end position="158"/>
    </location>
</feature>
<feature type="signal peptide" evidence="1">
    <location>
        <begin position="1"/>
        <end position="22"/>
    </location>
</feature>
<evidence type="ECO:0000313" key="2">
    <source>
        <dbReference type="EMBL" id="MDW8550501.1"/>
    </source>
</evidence>
<dbReference type="Proteomes" id="UP001204439">
    <property type="component" value="Unassembled WGS sequence"/>
</dbReference>
<reference evidence="2 3" key="1">
    <citation type="submission" date="2023-11" db="EMBL/GenBank/DDBJ databases">
        <title>First isolation, identification, and characterization of non-pathogenic Epilithonimonas ginsengisoli isolated from diseased farmed rainbow trout (Oncorhynchus mykiss) in Chile.</title>
        <authorList>
            <person name="Miranda C.D."/>
            <person name="Irgang R."/>
            <person name="Concha C."/>
            <person name="Rojas R."/>
            <person name="Avendano R."/>
        </authorList>
    </citation>
    <scope>NUCLEOTIDE SEQUENCE [LARGE SCALE GENOMIC DNA]</scope>
    <source>
        <strain evidence="2 3">FP99</strain>
    </source>
</reference>
<keyword evidence="3" id="KW-1185">Reference proteome</keyword>
<organism evidence="2 3">
    <name type="scientific">Epilithonimonas ginsengisoli</name>
    <dbReference type="NCBI Taxonomy" id="1245592"/>
    <lineage>
        <taxon>Bacteria</taxon>
        <taxon>Pseudomonadati</taxon>
        <taxon>Bacteroidota</taxon>
        <taxon>Flavobacteriia</taxon>
        <taxon>Flavobacteriales</taxon>
        <taxon>Weeksellaceae</taxon>
        <taxon>Chryseobacterium group</taxon>
        <taxon>Epilithonimonas</taxon>
    </lineage>
</organism>
<evidence type="ECO:0000313" key="3">
    <source>
        <dbReference type="Proteomes" id="UP001204439"/>
    </source>
</evidence>
<gene>
    <name evidence="2" type="ORF">NG800_016355</name>
</gene>
<proteinExistence type="predicted"/>